<comment type="caution">
    <text evidence="1">The sequence shown here is derived from an EMBL/GenBank/DDBJ whole genome shotgun (WGS) entry which is preliminary data.</text>
</comment>
<accession>A0ACB9YUW3</accession>
<evidence type="ECO:0000313" key="1">
    <source>
        <dbReference type="EMBL" id="KAI4863197.1"/>
    </source>
</evidence>
<protein>
    <submittedName>
        <fullName evidence="1">P-loop containing nucleoside triphosphate hydrolase protein</fullName>
    </submittedName>
</protein>
<proteinExistence type="predicted"/>
<gene>
    <name evidence="1" type="ORF">F4820DRAFT_459699</name>
</gene>
<dbReference type="EMBL" id="MU393509">
    <property type="protein sequence ID" value="KAI4863197.1"/>
    <property type="molecule type" value="Genomic_DNA"/>
</dbReference>
<sequence length="282" mass="31839">MTGSGKTTFISKLTGKNLKIGHNLESCTQDIEVIDTKLGDYTVHMIDTPGFSDTHRSDTKILETIAEYLAVAYSKDIRLSGIIYLHPISDNRVTHQSIKNLKMFQKLTGTDNVKSVVLVTSMWDKVSVEEGVRREQELQAKFWHILIACGAQLSRHNGSTESAKNIASMLIHNKPFYAQLQEEIGKNNKALKDTAAGMEVMAELSRIKEQHRAELEDMQKMMLQTSTQQNEATAAALKQHYQQMLRDMEKIRAEEKRMNEGAVRTLNDRIASLENRPSCAVM</sequence>
<reference evidence="1 2" key="1">
    <citation type="journal article" date="2022" name="New Phytol.">
        <title>Ecological generalism drives hyperdiversity of secondary metabolite gene clusters in xylarialean endophytes.</title>
        <authorList>
            <person name="Franco M.E.E."/>
            <person name="Wisecaver J.H."/>
            <person name="Arnold A.E."/>
            <person name="Ju Y.M."/>
            <person name="Slot J.C."/>
            <person name="Ahrendt S."/>
            <person name="Moore L.P."/>
            <person name="Eastman K.E."/>
            <person name="Scott K."/>
            <person name="Konkel Z."/>
            <person name="Mondo S.J."/>
            <person name="Kuo A."/>
            <person name="Hayes R.D."/>
            <person name="Haridas S."/>
            <person name="Andreopoulos B."/>
            <person name="Riley R."/>
            <person name="LaButti K."/>
            <person name="Pangilinan J."/>
            <person name="Lipzen A."/>
            <person name="Amirebrahimi M."/>
            <person name="Yan J."/>
            <person name="Adam C."/>
            <person name="Keymanesh K."/>
            <person name="Ng V."/>
            <person name="Louie K."/>
            <person name="Northen T."/>
            <person name="Drula E."/>
            <person name="Henrissat B."/>
            <person name="Hsieh H.M."/>
            <person name="Youens-Clark K."/>
            <person name="Lutzoni F."/>
            <person name="Miadlikowska J."/>
            <person name="Eastwood D.C."/>
            <person name="Hamelin R.C."/>
            <person name="Grigoriev I.V."/>
            <person name="U'Ren J.M."/>
        </authorList>
    </citation>
    <scope>NUCLEOTIDE SEQUENCE [LARGE SCALE GENOMIC DNA]</scope>
    <source>
        <strain evidence="1 2">CBS 119005</strain>
    </source>
</reference>
<evidence type="ECO:0000313" key="2">
    <source>
        <dbReference type="Proteomes" id="UP001497700"/>
    </source>
</evidence>
<name>A0ACB9YUW3_9PEZI</name>
<organism evidence="1 2">
    <name type="scientific">Hypoxylon rubiginosum</name>
    <dbReference type="NCBI Taxonomy" id="110542"/>
    <lineage>
        <taxon>Eukaryota</taxon>
        <taxon>Fungi</taxon>
        <taxon>Dikarya</taxon>
        <taxon>Ascomycota</taxon>
        <taxon>Pezizomycotina</taxon>
        <taxon>Sordariomycetes</taxon>
        <taxon>Xylariomycetidae</taxon>
        <taxon>Xylariales</taxon>
        <taxon>Hypoxylaceae</taxon>
        <taxon>Hypoxylon</taxon>
    </lineage>
</organism>
<keyword evidence="1" id="KW-0378">Hydrolase</keyword>
<dbReference type="Proteomes" id="UP001497700">
    <property type="component" value="Unassembled WGS sequence"/>
</dbReference>
<keyword evidence="2" id="KW-1185">Reference proteome</keyword>